<gene>
    <name evidence="2" type="ORF">ONB1V03_LOCUS5409</name>
</gene>
<sequence>MYAFLVSPRRLFSLCASTRVLALRLTRVDVPSSVIMGDPVWLNCSYELENDELYSIKWYNSNGEFYRWVPKDMPPGQKYESRGIHLDLTKSSFGNVFLSMTDLHTDGTYRCEVSAEAPSFQTVKREKELRVYND</sequence>
<organism evidence="2">
    <name type="scientific">Oppiella nova</name>
    <dbReference type="NCBI Taxonomy" id="334625"/>
    <lineage>
        <taxon>Eukaryota</taxon>
        <taxon>Metazoa</taxon>
        <taxon>Ecdysozoa</taxon>
        <taxon>Arthropoda</taxon>
        <taxon>Chelicerata</taxon>
        <taxon>Arachnida</taxon>
        <taxon>Acari</taxon>
        <taxon>Acariformes</taxon>
        <taxon>Sarcoptiformes</taxon>
        <taxon>Oribatida</taxon>
        <taxon>Brachypylina</taxon>
        <taxon>Oppioidea</taxon>
        <taxon>Oppiidae</taxon>
        <taxon>Oppiella</taxon>
    </lineage>
</organism>
<reference evidence="2" key="1">
    <citation type="submission" date="2020-11" db="EMBL/GenBank/DDBJ databases">
        <authorList>
            <person name="Tran Van P."/>
        </authorList>
    </citation>
    <scope>NUCLEOTIDE SEQUENCE</scope>
</reference>
<dbReference type="Proteomes" id="UP000728032">
    <property type="component" value="Unassembled WGS sequence"/>
</dbReference>
<evidence type="ECO:0000259" key="1">
    <source>
        <dbReference type="PROSITE" id="PS50835"/>
    </source>
</evidence>
<dbReference type="PANTHER" id="PTHR21261">
    <property type="entry name" value="BEAT PROTEIN"/>
    <property type="match status" value="1"/>
</dbReference>
<dbReference type="InterPro" id="IPR007110">
    <property type="entry name" value="Ig-like_dom"/>
</dbReference>
<accession>A0A7R9LQ53</accession>
<proteinExistence type="predicted"/>
<dbReference type="InterPro" id="IPR036179">
    <property type="entry name" value="Ig-like_dom_sf"/>
</dbReference>
<dbReference type="PANTHER" id="PTHR21261:SF15">
    <property type="entry name" value="BEATEN PATH IIIA, ISOFORM D-RELATED"/>
    <property type="match status" value="1"/>
</dbReference>
<dbReference type="InterPro" id="IPR013783">
    <property type="entry name" value="Ig-like_fold"/>
</dbReference>
<dbReference type="AlphaFoldDB" id="A0A7R9LQ53"/>
<name>A0A7R9LQ53_9ACAR</name>
<feature type="domain" description="Ig-like" evidence="1">
    <location>
        <begin position="8"/>
        <end position="130"/>
    </location>
</feature>
<dbReference type="PROSITE" id="PS50835">
    <property type="entry name" value="IG_LIKE"/>
    <property type="match status" value="1"/>
</dbReference>
<dbReference type="EMBL" id="CAJPVJ010002172">
    <property type="protein sequence ID" value="CAG2165871.1"/>
    <property type="molecule type" value="Genomic_DNA"/>
</dbReference>
<dbReference type="Gene3D" id="2.60.40.10">
    <property type="entry name" value="Immunoglobulins"/>
    <property type="match status" value="1"/>
</dbReference>
<dbReference type="SMART" id="SM00409">
    <property type="entry name" value="IG"/>
    <property type="match status" value="1"/>
</dbReference>
<dbReference type="InterPro" id="IPR003599">
    <property type="entry name" value="Ig_sub"/>
</dbReference>
<keyword evidence="3" id="KW-1185">Reference proteome</keyword>
<dbReference type="FunFam" id="2.60.40.10:FF:000437">
    <property type="entry name" value="Beat-IIIc, isoform A"/>
    <property type="match status" value="1"/>
</dbReference>
<dbReference type="SUPFAM" id="SSF48726">
    <property type="entry name" value="Immunoglobulin"/>
    <property type="match status" value="1"/>
</dbReference>
<dbReference type="OrthoDB" id="6343941at2759"/>
<dbReference type="EMBL" id="OC916997">
    <property type="protein sequence ID" value="CAD7645824.1"/>
    <property type="molecule type" value="Genomic_DNA"/>
</dbReference>
<dbReference type="Pfam" id="PF13895">
    <property type="entry name" value="Ig_2"/>
    <property type="match status" value="1"/>
</dbReference>
<protein>
    <recommendedName>
        <fullName evidence="1">Ig-like domain-containing protein</fullName>
    </recommendedName>
</protein>
<evidence type="ECO:0000313" key="2">
    <source>
        <dbReference type="EMBL" id="CAD7645824.1"/>
    </source>
</evidence>
<evidence type="ECO:0000313" key="3">
    <source>
        <dbReference type="Proteomes" id="UP000728032"/>
    </source>
</evidence>